<evidence type="ECO:0000313" key="5">
    <source>
        <dbReference type="EMBL" id="KAJ7393213.1"/>
    </source>
</evidence>
<feature type="compositionally biased region" description="Basic and acidic residues" evidence="3">
    <location>
        <begin position="583"/>
        <end position="597"/>
    </location>
</feature>
<name>A0A9X0A4A6_9CNID</name>
<gene>
    <name evidence="5" type="ORF">OS493_006181</name>
</gene>
<dbReference type="EMBL" id="MU825398">
    <property type="protein sequence ID" value="KAJ7393213.1"/>
    <property type="molecule type" value="Genomic_DNA"/>
</dbReference>
<accession>A0A9X0A4A6</accession>
<feature type="compositionally biased region" description="Basic and acidic residues" evidence="3">
    <location>
        <begin position="356"/>
        <end position="372"/>
    </location>
</feature>
<organism evidence="5 6">
    <name type="scientific">Desmophyllum pertusum</name>
    <dbReference type="NCBI Taxonomy" id="174260"/>
    <lineage>
        <taxon>Eukaryota</taxon>
        <taxon>Metazoa</taxon>
        <taxon>Cnidaria</taxon>
        <taxon>Anthozoa</taxon>
        <taxon>Hexacorallia</taxon>
        <taxon>Scleractinia</taxon>
        <taxon>Caryophylliina</taxon>
        <taxon>Caryophylliidae</taxon>
        <taxon>Desmophyllum</taxon>
    </lineage>
</organism>
<keyword evidence="6" id="KW-1185">Reference proteome</keyword>
<sequence>MKLTRKGYGIKALLVLFCFGLQYGLLDAKAIKKSKHAIHNSGSKKDNVKPKGDFCVDHSYCVKYSEWDCASGGWPQLNCPKMCRACEYEGPELLKLPAVLYYKKGDKKHVISGKKHKNHKRTVVEKRDEGDRRDVVFLSRPADYTPTKQSPTTSYTLFDYKGMYRNWQFLYPDQHPVNMHYAEPYNKAADPNQPQQQTASTQDANAVPAAPTVAAPAAAAAAAAAPDAAQAAAAAPVAAATALAAPVVPQVGQAAAGFQKPAAPVAGQLPVAAQPEAANKTIQLIDQTVALASNATFEPTASQASQAIMTGALAATNNTSNQTLTPGTVDLTSTGQSFTQDVTVDPQAEQQAEPQAEPKAEPKAEPQADDKYQPWTCCTKQPRPPGCKKCPDLPKAPPLNYLFKVICDDLYPHCGYGYSNCNDTWFQMHCPKRCNLCKAKLDQQNAAATETKEIYPNEVKNLSEKSDLESDLVAPAPGRKPLVAKYTLRVKPKLLNGVPQTQEIRIMPPNKAGTAGYVKPLMVLKQNITKPMIENIEIDVPQKGAKFSSKPSVEVIEGDHTEMLTVSKGQAIVEDPAAQKSNTKTEEINEAKPKEDSATQTATETDKTESAPTTEAAADQSTAATQTQSPWDTQATETTATATQADATATQADTTATQADAPAAQTDAPAAQSDATAATQTDTAAAATATQADAQAPQAAAAYTPSDATASQSDTTATQTTAPAAQAADYTATQSAAAPVTQPDVSATQTVAFTSPETCTDHSYCGPYTPDRCGEPWISTNCKLLCKRC</sequence>
<feature type="compositionally biased region" description="Polar residues" evidence="3">
    <location>
        <begin position="192"/>
        <end position="203"/>
    </location>
</feature>
<keyword evidence="1" id="KW-0800">Toxin</keyword>
<keyword evidence="2" id="KW-1015">Disulfide bond</keyword>
<evidence type="ECO:0000259" key="4">
    <source>
        <dbReference type="PROSITE" id="PS51670"/>
    </source>
</evidence>
<feature type="region of interest" description="Disordered" evidence="3">
    <location>
        <begin position="343"/>
        <end position="375"/>
    </location>
</feature>
<dbReference type="OrthoDB" id="5988028at2759"/>
<dbReference type="PROSITE" id="PS51670">
    <property type="entry name" value="SHKT"/>
    <property type="match status" value="1"/>
</dbReference>
<reference evidence="5" key="1">
    <citation type="submission" date="2023-01" db="EMBL/GenBank/DDBJ databases">
        <title>Genome assembly of the deep-sea coral Lophelia pertusa.</title>
        <authorList>
            <person name="Herrera S."/>
            <person name="Cordes E."/>
        </authorList>
    </citation>
    <scope>NUCLEOTIDE SEQUENCE</scope>
    <source>
        <strain evidence="5">USNM1676648</strain>
        <tissue evidence="5">Polyp</tissue>
    </source>
</reference>
<dbReference type="GO" id="GO:0090729">
    <property type="term" value="F:toxin activity"/>
    <property type="evidence" value="ECO:0007669"/>
    <property type="project" value="UniProtKB-KW"/>
</dbReference>
<comment type="caution">
    <text evidence="2">Lacks conserved residue(s) required for the propagation of feature annotation.</text>
</comment>
<evidence type="ECO:0000256" key="2">
    <source>
        <dbReference type="PROSITE-ProRule" id="PRU01005"/>
    </source>
</evidence>
<dbReference type="Proteomes" id="UP001163046">
    <property type="component" value="Unassembled WGS sequence"/>
</dbReference>
<dbReference type="AlphaFoldDB" id="A0A9X0A4A6"/>
<evidence type="ECO:0000256" key="1">
    <source>
        <dbReference type="ARBA" id="ARBA00022656"/>
    </source>
</evidence>
<evidence type="ECO:0000313" key="6">
    <source>
        <dbReference type="Proteomes" id="UP001163046"/>
    </source>
</evidence>
<feature type="disulfide bond" evidence="2">
    <location>
        <begin position="421"/>
        <end position="434"/>
    </location>
</feature>
<feature type="domain" description="ShKT" evidence="4">
    <location>
        <begin position="407"/>
        <end position="437"/>
    </location>
</feature>
<feature type="compositionally biased region" description="Low complexity" evidence="3">
    <location>
        <begin position="346"/>
        <end position="355"/>
    </location>
</feature>
<feature type="region of interest" description="Disordered" evidence="3">
    <location>
        <begin position="568"/>
        <end position="722"/>
    </location>
</feature>
<evidence type="ECO:0000256" key="3">
    <source>
        <dbReference type="SAM" id="MobiDB-lite"/>
    </source>
</evidence>
<proteinExistence type="predicted"/>
<protein>
    <recommendedName>
        <fullName evidence="4">ShKT domain-containing protein</fullName>
    </recommendedName>
</protein>
<comment type="caution">
    <text evidence="5">The sequence shown here is derived from an EMBL/GenBank/DDBJ whole genome shotgun (WGS) entry which is preliminary data.</text>
</comment>
<dbReference type="InterPro" id="IPR003582">
    <property type="entry name" value="ShKT_dom"/>
</dbReference>
<feature type="compositionally biased region" description="Low complexity" evidence="3">
    <location>
        <begin position="613"/>
        <end position="722"/>
    </location>
</feature>
<feature type="region of interest" description="Disordered" evidence="3">
    <location>
        <begin position="184"/>
        <end position="208"/>
    </location>
</feature>